<evidence type="ECO:0000256" key="4">
    <source>
        <dbReference type="RuleBase" id="RU003512"/>
    </source>
</evidence>
<dbReference type="EMBL" id="CP073041">
    <property type="protein sequence ID" value="UXE58926.1"/>
    <property type="molecule type" value="Genomic_DNA"/>
</dbReference>
<feature type="compositionally biased region" description="Basic and acidic residues" evidence="5">
    <location>
        <begin position="137"/>
        <end position="151"/>
    </location>
</feature>
<organism evidence="6">
    <name type="scientific">Woronichinia naegeliana WA131</name>
    <dbReference type="NCBI Taxonomy" id="2824559"/>
    <lineage>
        <taxon>Bacteria</taxon>
        <taxon>Bacillati</taxon>
        <taxon>Cyanobacteriota</taxon>
        <taxon>Cyanophyceae</taxon>
        <taxon>Synechococcales</taxon>
        <taxon>Coelosphaeriaceae</taxon>
        <taxon>Woronichinia</taxon>
    </lineage>
</organism>
<accession>A0A977KTZ3</accession>
<dbReference type="Proteomes" id="UP001065613">
    <property type="component" value="Chromosome"/>
</dbReference>
<dbReference type="InterPro" id="IPR050492">
    <property type="entry name" value="Bact_metal-bind_prot9"/>
</dbReference>
<dbReference type="PRINTS" id="PR00691">
    <property type="entry name" value="ADHESINB"/>
</dbReference>
<dbReference type="SUPFAM" id="SSF53807">
    <property type="entry name" value="Helical backbone' metal receptor"/>
    <property type="match status" value="1"/>
</dbReference>
<dbReference type="PRINTS" id="PR00690">
    <property type="entry name" value="ADHESNFAMILY"/>
</dbReference>
<dbReference type="GO" id="GO:0007155">
    <property type="term" value="P:cell adhesion"/>
    <property type="evidence" value="ECO:0007669"/>
    <property type="project" value="InterPro"/>
</dbReference>
<dbReference type="Pfam" id="PF01297">
    <property type="entry name" value="ZnuA"/>
    <property type="match status" value="1"/>
</dbReference>
<dbReference type="AlphaFoldDB" id="A0A977KTZ3"/>
<gene>
    <name evidence="6" type="ORF">KA717_23365</name>
</gene>
<dbReference type="PANTHER" id="PTHR42953">
    <property type="entry name" value="HIGH-AFFINITY ZINC UPTAKE SYSTEM PROTEIN ZNUA-RELATED"/>
    <property type="match status" value="1"/>
</dbReference>
<evidence type="ECO:0000256" key="5">
    <source>
        <dbReference type="SAM" id="MobiDB-lite"/>
    </source>
</evidence>
<dbReference type="GO" id="GO:0046872">
    <property type="term" value="F:metal ion binding"/>
    <property type="evidence" value="ECO:0007669"/>
    <property type="project" value="InterPro"/>
</dbReference>
<name>A0A977KTZ3_9CYAN</name>
<keyword evidence="3" id="KW-0732">Signal</keyword>
<evidence type="ECO:0000313" key="6">
    <source>
        <dbReference type="EMBL" id="UXE58926.1"/>
    </source>
</evidence>
<dbReference type="GO" id="GO:0030001">
    <property type="term" value="P:metal ion transport"/>
    <property type="evidence" value="ECO:0007669"/>
    <property type="project" value="InterPro"/>
</dbReference>
<dbReference type="Gene3D" id="3.40.50.1980">
    <property type="entry name" value="Nitrogenase molybdenum iron protein domain"/>
    <property type="match status" value="2"/>
</dbReference>
<sequence>MSALKTSRYLRRCSLLLVSLTAIGLGGCGTGSPIISASPSEETQRLKVITTFIPVTNFTKAVAGDRAEVTQLLPTNVGPHDYQAKPEDVQKLARGNVLVKNGLGMEEFLGDLLKNAGNANLKLIDSSKDIQPIANEEKHDHDHEKTSEAGHNHGAFNPHIYLDPKRAIKQVENIRDGLIAADPEGKTTYNTNATAYIEKLKQLDGEIAQKLQPFAGKTFVTYHDFAPYFAQSYNLKAEFLVDVPEENASPEDVKRVINAAKQSNLKTLLTESQAVGSPFAALAKDLKVKVSTFDPLETSNGEALRPDYYLTTMRQNLQNLESAFSGQTQQSLLPIISPRTLLMIQPQSLRLSF</sequence>
<dbReference type="InterPro" id="IPR006127">
    <property type="entry name" value="ZnuA-like"/>
</dbReference>
<proteinExistence type="inferred from homology"/>
<dbReference type="KEGG" id="wna:KA717_23365"/>
<protein>
    <submittedName>
        <fullName evidence="6">Zinc ABC transporter substrate-binding protein</fullName>
    </submittedName>
</protein>
<feature type="region of interest" description="Disordered" evidence="5">
    <location>
        <begin position="137"/>
        <end position="156"/>
    </location>
</feature>
<evidence type="ECO:0000256" key="3">
    <source>
        <dbReference type="ARBA" id="ARBA00022729"/>
    </source>
</evidence>
<dbReference type="InterPro" id="IPR006128">
    <property type="entry name" value="Lipoprotein_PsaA-like"/>
</dbReference>
<reference evidence="6" key="1">
    <citation type="submission" date="2021-04" db="EMBL/GenBank/DDBJ databases">
        <title>Genome sequence of Woronichinia naegeliana from Washington state freshwater lake bloom.</title>
        <authorList>
            <person name="Dreher T.W."/>
        </authorList>
    </citation>
    <scope>NUCLEOTIDE SEQUENCE</scope>
    <source>
        <strain evidence="6">WA131</strain>
    </source>
</reference>
<dbReference type="PANTHER" id="PTHR42953:SF3">
    <property type="entry name" value="HIGH-AFFINITY ZINC UPTAKE SYSTEM PROTEIN ZNUA"/>
    <property type="match status" value="1"/>
</dbReference>
<dbReference type="InterPro" id="IPR006129">
    <property type="entry name" value="AdhesinB"/>
</dbReference>
<keyword evidence="2 4" id="KW-0813">Transport</keyword>
<evidence type="ECO:0000256" key="1">
    <source>
        <dbReference type="ARBA" id="ARBA00011028"/>
    </source>
</evidence>
<comment type="similarity">
    <text evidence="1 4">Belongs to the bacterial solute-binding protein 9 family.</text>
</comment>
<dbReference type="PROSITE" id="PS51257">
    <property type="entry name" value="PROKAR_LIPOPROTEIN"/>
    <property type="match status" value="1"/>
</dbReference>
<evidence type="ECO:0000256" key="2">
    <source>
        <dbReference type="ARBA" id="ARBA00022448"/>
    </source>
</evidence>